<evidence type="ECO:0000313" key="3">
    <source>
        <dbReference type="Proteomes" id="UP001589867"/>
    </source>
</evidence>
<feature type="domain" description="Aminotransferase class V" evidence="1">
    <location>
        <begin position="50"/>
        <end position="355"/>
    </location>
</feature>
<dbReference type="RefSeq" id="WP_377255655.1">
    <property type="nucleotide sequence ID" value="NZ_JBHLUH010000059.1"/>
</dbReference>
<dbReference type="PANTHER" id="PTHR43586:SF15">
    <property type="entry name" value="BLR3095 PROTEIN"/>
    <property type="match status" value="1"/>
</dbReference>
<evidence type="ECO:0000259" key="1">
    <source>
        <dbReference type="Pfam" id="PF00266"/>
    </source>
</evidence>
<dbReference type="InterPro" id="IPR015421">
    <property type="entry name" value="PyrdxlP-dep_Trfase_major"/>
</dbReference>
<comment type="caution">
    <text evidence="2">The sequence shown here is derived from an EMBL/GenBank/DDBJ whole genome shotgun (WGS) entry which is preliminary data.</text>
</comment>
<dbReference type="PANTHER" id="PTHR43586">
    <property type="entry name" value="CYSTEINE DESULFURASE"/>
    <property type="match status" value="1"/>
</dbReference>
<reference evidence="2 3" key="1">
    <citation type="submission" date="2024-09" db="EMBL/GenBank/DDBJ databases">
        <authorList>
            <person name="Sun Q."/>
            <person name="Mori K."/>
        </authorList>
    </citation>
    <scope>NUCLEOTIDE SEQUENCE [LARGE SCALE GENOMIC DNA]</scope>
    <source>
        <strain evidence="2 3">TBRC 3947</strain>
    </source>
</reference>
<dbReference type="Proteomes" id="UP001589867">
    <property type="component" value="Unassembled WGS sequence"/>
</dbReference>
<keyword evidence="2" id="KW-0032">Aminotransferase</keyword>
<keyword evidence="3" id="KW-1185">Reference proteome</keyword>
<dbReference type="Pfam" id="PF00266">
    <property type="entry name" value="Aminotran_5"/>
    <property type="match status" value="1"/>
</dbReference>
<accession>A0ABV6M9J0</accession>
<dbReference type="Gene3D" id="3.90.1150.10">
    <property type="entry name" value="Aspartate Aminotransferase, domain 1"/>
    <property type="match status" value="1"/>
</dbReference>
<dbReference type="EMBL" id="JBHLUH010000059">
    <property type="protein sequence ID" value="MFC0531360.1"/>
    <property type="molecule type" value="Genomic_DNA"/>
</dbReference>
<gene>
    <name evidence="2" type="ORF">ACFFIA_27320</name>
</gene>
<dbReference type="Gene3D" id="3.40.640.10">
    <property type="entry name" value="Type I PLP-dependent aspartate aminotransferase-like (Major domain)"/>
    <property type="match status" value="1"/>
</dbReference>
<proteinExistence type="predicted"/>
<evidence type="ECO:0000313" key="2">
    <source>
        <dbReference type="EMBL" id="MFC0531360.1"/>
    </source>
</evidence>
<dbReference type="GO" id="GO:0008483">
    <property type="term" value="F:transaminase activity"/>
    <property type="evidence" value="ECO:0007669"/>
    <property type="project" value="UniProtKB-KW"/>
</dbReference>
<dbReference type="SUPFAM" id="SSF53383">
    <property type="entry name" value="PLP-dependent transferases"/>
    <property type="match status" value="1"/>
</dbReference>
<dbReference type="InterPro" id="IPR015422">
    <property type="entry name" value="PyrdxlP-dep_Trfase_small"/>
</dbReference>
<organism evidence="2 3">
    <name type="scientific">Phytohabitans kaempferiae</name>
    <dbReference type="NCBI Taxonomy" id="1620943"/>
    <lineage>
        <taxon>Bacteria</taxon>
        <taxon>Bacillati</taxon>
        <taxon>Actinomycetota</taxon>
        <taxon>Actinomycetes</taxon>
        <taxon>Micromonosporales</taxon>
        <taxon>Micromonosporaceae</taxon>
    </lineage>
</organism>
<keyword evidence="2" id="KW-0808">Transferase</keyword>
<dbReference type="InterPro" id="IPR015424">
    <property type="entry name" value="PyrdxlP-dep_Trfase"/>
</dbReference>
<dbReference type="InterPro" id="IPR000192">
    <property type="entry name" value="Aminotrans_V_dom"/>
</dbReference>
<protein>
    <submittedName>
        <fullName evidence="2">Aminotransferase class V-fold PLP-dependent enzyme</fullName>
    </submittedName>
</protein>
<sequence length="385" mass="41853">MTDSAAFRRQFPALHRVVHLASCSWPPRSAAVAAALGAMLRLQDHGRAWEHFEREADQARALFATLIGARKDQVALVPNVSVGVYQVASGLVWWERPRILATPADFPGVGHVWQAQAPRGAQVVYANSTDRAPTVNDYITALDEQTGLVSVPAATYRDGARLPVARIVQAAHAAGAAVLVDACQAVGVEPVDVTEWGCDFLVANASKYLCGQPGLAFLYARDAADLPRLPRLTGWQAQTRPWDPLLDYRPDARRLETGTPALGAVFAANAGMRLIQALDLVDVRRHVCALLAYARNRLTEQGERICTPCDVERRGAHLAVLDADPEALAAWLAARGINVAPRRNVVRLAMHYFTTKSDVDALCAALPRYRIAHPHSRAVPEPSEV</sequence>
<name>A0ABV6M9J0_9ACTN</name>